<feature type="domain" description="L-asparaginase N-terminal" evidence="4">
    <location>
        <begin position="5"/>
        <end position="196"/>
    </location>
</feature>
<dbReference type="PIRSF" id="PIRSF500176">
    <property type="entry name" value="L_ASNase"/>
    <property type="match status" value="1"/>
</dbReference>
<dbReference type="PIRSF" id="PIRSF001220">
    <property type="entry name" value="L-ASNase_gatD"/>
    <property type="match status" value="1"/>
</dbReference>
<dbReference type="InterPro" id="IPR036152">
    <property type="entry name" value="Asp/glu_Ase-like_sf"/>
</dbReference>
<keyword evidence="7" id="KW-1185">Reference proteome</keyword>
<feature type="domain" description="Asparaginase/glutaminase C-terminal" evidence="5">
    <location>
        <begin position="219"/>
        <end position="310"/>
    </location>
</feature>
<evidence type="ECO:0000259" key="4">
    <source>
        <dbReference type="Pfam" id="PF00710"/>
    </source>
</evidence>
<dbReference type="InterPro" id="IPR037152">
    <property type="entry name" value="L-asparaginase_N_sf"/>
</dbReference>
<evidence type="ECO:0000313" key="6">
    <source>
        <dbReference type="EMBL" id="GAA4421644.1"/>
    </source>
</evidence>
<feature type="active site" evidence="3">
    <location>
        <position position="14"/>
    </location>
</feature>
<dbReference type="EMBL" id="BAABEX010000007">
    <property type="protein sequence ID" value="GAA4421644.1"/>
    <property type="molecule type" value="Genomic_DNA"/>
</dbReference>
<evidence type="ECO:0000313" key="7">
    <source>
        <dbReference type="Proteomes" id="UP001501788"/>
    </source>
</evidence>
<accession>A0ABP8L2T0</accession>
<sequence length="313" mass="32339">MVGDKILVLGTGGTIAGRAAEAADNVGYTAAQVSVHDLLRPLLAHAGLTDITTESEQVAQVDSKDMDADIWRTLAARCRRALTDPAVRGVVITHGTDTAEETAWFLHSVLPVGKPVVLTCAMRPATALTPDGPQNLLDAIAVAADAGSRGVLLVASGEIHTAQAVSKVHPYRVQAFASEEGGPCGWVEEGSVRWARAEAGAPLQPGAGPRESAGAWPWVELLTSAAASDGRVVDLLVDAGVQGLVVACTGNGTLHVRLEERLLQAAARGVPVAVASRCRAGRLVGAGDPRFVRFAGLSPVKARISLALSLLKA</sequence>
<protein>
    <submittedName>
        <fullName evidence="6">Asparaginase</fullName>
    </submittedName>
</protein>
<dbReference type="PROSITE" id="PS00144">
    <property type="entry name" value="ASN_GLN_ASE_1"/>
    <property type="match status" value="1"/>
</dbReference>
<dbReference type="Gene3D" id="3.40.50.40">
    <property type="match status" value="1"/>
</dbReference>
<proteinExistence type="inferred from homology"/>
<comment type="similarity">
    <text evidence="1">Belongs to the asparaginase 1 family.</text>
</comment>
<dbReference type="Pfam" id="PF17763">
    <property type="entry name" value="Asparaginase_C"/>
    <property type="match status" value="1"/>
</dbReference>
<dbReference type="SFLD" id="SFLDS00057">
    <property type="entry name" value="Glutaminase/Asparaginase"/>
    <property type="match status" value="1"/>
</dbReference>
<evidence type="ECO:0000256" key="2">
    <source>
        <dbReference type="ARBA" id="ARBA00022801"/>
    </source>
</evidence>
<dbReference type="InterPro" id="IPR020827">
    <property type="entry name" value="Asparaginase/glutaminase_AS1"/>
</dbReference>
<evidence type="ECO:0000256" key="1">
    <source>
        <dbReference type="ARBA" id="ARBA00010518"/>
    </source>
</evidence>
<dbReference type="Gene3D" id="3.40.50.1170">
    <property type="entry name" value="L-asparaginase, N-terminal domain"/>
    <property type="match status" value="1"/>
</dbReference>
<dbReference type="InterPro" id="IPR027473">
    <property type="entry name" value="L-asparaginase_C"/>
</dbReference>
<dbReference type="SMART" id="SM00870">
    <property type="entry name" value="Asparaginase"/>
    <property type="match status" value="1"/>
</dbReference>
<dbReference type="PANTHER" id="PTHR11707">
    <property type="entry name" value="L-ASPARAGINASE"/>
    <property type="match status" value="1"/>
</dbReference>
<dbReference type="InterPro" id="IPR040919">
    <property type="entry name" value="Asparaginase_C"/>
</dbReference>
<evidence type="ECO:0000256" key="3">
    <source>
        <dbReference type="PROSITE-ProRule" id="PRU10099"/>
    </source>
</evidence>
<dbReference type="PRINTS" id="PR00139">
    <property type="entry name" value="ASNGLNASE"/>
</dbReference>
<name>A0ABP8L2T0_9BURK</name>
<comment type="caution">
    <text evidence="6">The sequence shown here is derived from an EMBL/GenBank/DDBJ whole genome shotgun (WGS) entry which is preliminary data.</text>
</comment>
<dbReference type="InterPro" id="IPR006034">
    <property type="entry name" value="Asparaginase/glutaminase-like"/>
</dbReference>
<dbReference type="InterPro" id="IPR004550">
    <property type="entry name" value="AsnASE_II"/>
</dbReference>
<dbReference type="PROSITE" id="PS51732">
    <property type="entry name" value="ASN_GLN_ASE_3"/>
    <property type="match status" value="1"/>
</dbReference>
<keyword evidence="2" id="KW-0378">Hydrolase</keyword>
<organism evidence="6 7">
    <name type="scientific">Acidovorax lacteus</name>
    <dbReference type="NCBI Taxonomy" id="1924988"/>
    <lineage>
        <taxon>Bacteria</taxon>
        <taxon>Pseudomonadati</taxon>
        <taxon>Pseudomonadota</taxon>
        <taxon>Betaproteobacteria</taxon>
        <taxon>Burkholderiales</taxon>
        <taxon>Comamonadaceae</taxon>
        <taxon>Acidovorax</taxon>
    </lineage>
</organism>
<dbReference type="PANTHER" id="PTHR11707:SF28">
    <property type="entry name" value="60 KDA LYSOPHOSPHOLIPASE"/>
    <property type="match status" value="1"/>
</dbReference>
<dbReference type="Proteomes" id="UP001501788">
    <property type="component" value="Unassembled WGS sequence"/>
</dbReference>
<dbReference type="Pfam" id="PF00710">
    <property type="entry name" value="Asparaginase"/>
    <property type="match status" value="1"/>
</dbReference>
<dbReference type="SUPFAM" id="SSF53774">
    <property type="entry name" value="Glutaminase/Asparaginase"/>
    <property type="match status" value="1"/>
</dbReference>
<evidence type="ECO:0000259" key="5">
    <source>
        <dbReference type="Pfam" id="PF17763"/>
    </source>
</evidence>
<dbReference type="CDD" id="cd08964">
    <property type="entry name" value="L-asparaginase_II"/>
    <property type="match status" value="1"/>
</dbReference>
<dbReference type="InterPro" id="IPR027474">
    <property type="entry name" value="L-asparaginase_N"/>
</dbReference>
<reference evidence="7" key="1">
    <citation type="journal article" date="2019" name="Int. J. Syst. Evol. Microbiol.">
        <title>The Global Catalogue of Microorganisms (GCM) 10K type strain sequencing project: providing services to taxonomists for standard genome sequencing and annotation.</title>
        <authorList>
            <consortium name="The Broad Institute Genomics Platform"/>
            <consortium name="The Broad Institute Genome Sequencing Center for Infectious Disease"/>
            <person name="Wu L."/>
            <person name="Ma J."/>
        </authorList>
    </citation>
    <scope>NUCLEOTIDE SEQUENCE [LARGE SCALE GENOMIC DNA]</scope>
    <source>
        <strain evidence="7">JCM 31890</strain>
    </source>
</reference>
<gene>
    <name evidence="6" type="ORF">GCM10023090_11120</name>
</gene>